<sequence>MQKLYIGLAWTVAGAVVVQAAAIAFAFGGMLNLVSEGGVVDKALLESYQAAGVGEPGLMIHGIVGGMVIPLVALVLLIISFFVRVRGAKLWAAITFGLVALQVTLGFSITDVPYLGLIHGANALAVVAAASIAALRVRRGRLAAASAPTAGEEATSDAVAA</sequence>
<dbReference type="Proteomes" id="UP000476511">
    <property type="component" value="Unassembled WGS sequence"/>
</dbReference>
<dbReference type="RefSeq" id="WP_154347247.1">
    <property type="nucleotide sequence ID" value="NZ_WKJD01000018.1"/>
</dbReference>
<organism evidence="2 3">
    <name type="scientific">Agromyces kandeliae</name>
    <dbReference type="NCBI Taxonomy" id="2666141"/>
    <lineage>
        <taxon>Bacteria</taxon>
        <taxon>Bacillati</taxon>
        <taxon>Actinomycetota</taxon>
        <taxon>Actinomycetes</taxon>
        <taxon>Micrococcales</taxon>
        <taxon>Microbacteriaceae</taxon>
        <taxon>Agromyces</taxon>
    </lineage>
</organism>
<accession>A0A6L5R3Z2</accession>
<feature type="transmembrane region" description="Helical" evidence="1">
    <location>
        <begin position="58"/>
        <end position="83"/>
    </location>
</feature>
<keyword evidence="1" id="KW-1133">Transmembrane helix</keyword>
<comment type="caution">
    <text evidence="2">The sequence shown here is derived from an EMBL/GenBank/DDBJ whole genome shotgun (WGS) entry which is preliminary data.</text>
</comment>
<gene>
    <name evidence="2" type="ORF">GJR97_13355</name>
</gene>
<evidence type="ECO:0000256" key="1">
    <source>
        <dbReference type="SAM" id="Phobius"/>
    </source>
</evidence>
<reference evidence="2 3" key="1">
    <citation type="submission" date="2019-11" db="EMBL/GenBank/DDBJ databases">
        <title>Agromyces kandeliae sp. nov., isolated from mangrove soil.</title>
        <authorList>
            <person name="Wang R."/>
        </authorList>
    </citation>
    <scope>NUCLEOTIDE SEQUENCE [LARGE SCALE GENOMIC DNA]</scope>
    <source>
        <strain evidence="2 3">Q22</strain>
    </source>
</reference>
<proteinExistence type="predicted"/>
<feature type="transmembrane region" description="Helical" evidence="1">
    <location>
        <begin position="90"/>
        <end position="109"/>
    </location>
</feature>
<feature type="transmembrane region" description="Helical" evidence="1">
    <location>
        <begin position="115"/>
        <end position="135"/>
    </location>
</feature>
<name>A0A6L5R3Z2_9MICO</name>
<evidence type="ECO:0000313" key="3">
    <source>
        <dbReference type="Proteomes" id="UP000476511"/>
    </source>
</evidence>
<dbReference type="EMBL" id="WKJD01000018">
    <property type="protein sequence ID" value="MRX44709.1"/>
    <property type="molecule type" value="Genomic_DNA"/>
</dbReference>
<keyword evidence="1" id="KW-0472">Membrane</keyword>
<protein>
    <submittedName>
        <fullName evidence="2">Uncharacterized protein</fullName>
    </submittedName>
</protein>
<evidence type="ECO:0000313" key="2">
    <source>
        <dbReference type="EMBL" id="MRX44709.1"/>
    </source>
</evidence>
<keyword evidence="1" id="KW-0812">Transmembrane</keyword>
<keyword evidence="3" id="KW-1185">Reference proteome</keyword>
<dbReference type="AlphaFoldDB" id="A0A6L5R3Z2"/>